<proteinExistence type="inferred from homology"/>
<reference evidence="12" key="1">
    <citation type="submission" date="2021-05" db="EMBL/GenBank/DDBJ databases">
        <authorList>
            <person name="Alioto T."/>
            <person name="Alioto T."/>
            <person name="Gomez Garrido J."/>
        </authorList>
    </citation>
    <scope>NUCLEOTIDE SEQUENCE</scope>
</reference>
<comment type="function">
    <text evidence="9">Proteolytically removes the C-terminal three residues of farnesylated proteins.</text>
</comment>
<evidence type="ECO:0000256" key="5">
    <source>
        <dbReference type="ARBA" id="ARBA00023049"/>
    </source>
</evidence>
<feature type="domain" description="Peptidase M48" evidence="10">
    <location>
        <begin position="218"/>
        <end position="455"/>
    </location>
</feature>
<comment type="similarity">
    <text evidence="9">Belongs to the peptidase M48A family.</text>
</comment>
<feature type="transmembrane region" description="Helical" evidence="9">
    <location>
        <begin position="115"/>
        <end position="139"/>
    </location>
</feature>
<dbReference type="EMBL" id="HBUF01014294">
    <property type="protein sequence ID" value="CAG6609171.1"/>
    <property type="molecule type" value="Transcribed_RNA"/>
</dbReference>
<feature type="transmembrane region" description="Helical" evidence="9">
    <location>
        <begin position="77"/>
        <end position="95"/>
    </location>
</feature>
<dbReference type="EMBL" id="HBUF01014293">
    <property type="protein sequence ID" value="CAG6609170.1"/>
    <property type="molecule type" value="Transcribed_RNA"/>
</dbReference>
<dbReference type="Gene3D" id="3.30.2010.10">
    <property type="entry name" value="Metalloproteases ('zincins'), catalytic domain"/>
    <property type="match status" value="1"/>
</dbReference>
<dbReference type="GO" id="GO:0046872">
    <property type="term" value="F:metal ion binding"/>
    <property type="evidence" value="ECO:0007669"/>
    <property type="project" value="UniProtKB-UniRule"/>
</dbReference>
<keyword evidence="3 9" id="KW-0378">Hydrolase</keyword>
<keyword evidence="1 9" id="KW-0645">Protease</keyword>
<evidence type="ECO:0000256" key="4">
    <source>
        <dbReference type="ARBA" id="ARBA00022833"/>
    </source>
</evidence>
<keyword evidence="9" id="KW-0472">Membrane</keyword>
<keyword evidence="2 8" id="KW-0479">Metal-binding</keyword>
<evidence type="ECO:0000256" key="3">
    <source>
        <dbReference type="ARBA" id="ARBA00022801"/>
    </source>
</evidence>
<dbReference type="CDD" id="cd07343">
    <property type="entry name" value="M48A_Zmpste24p_like"/>
    <property type="match status" value="1"/>
</dbReference>
<comment type="catalytic activity">
    <reaction evidence="6 9">
        <text>Hydrolyzes the peptide bond -P2-(S-farnesyl or geranylgeranyl)C-P1'-P2'-P3'-COOH where P1' and P2' are amino acids with aliphatic side chains and P3' is any C-terminal residue.</text>
        <dbReference type="EC" id="3.4.24.84"/>
    </reaction>
</comment>
<keyword evidence="9" id="KW-0256">Endoplasmic reticulum</keyword>
<evidence type="ECO:0000256" key="7">
    <source>
        <dbReference type="PIRSR" id="PIRSR627057-1"/>
    </source>
</evidence>
<protein>
    <recommendedName>
        <fullName evidence="9">CAAX prenyl protease</fullName>
        <ecNumber evidence="9">3.4.24.84</ecNumber>
    </recommendedName>
</protein>
<evidence type="ECO:0000313" key="12">
    <source>
        <dbReference type="EMBL" id="CAG6609169.1"/>
    </source>
</evidence>
<dbReference type="EMBL" id="HBUF01014291">
    <property type="protein sequence ID" value="CAG6609168.1"/>
    <property type="molecule type" value="Transcribed_RNA"/>
</dbReference>
<evidence type="ECO:0000256" key="2">
    <source>
        <dbReference type="ARBA" id="ARBA00022723"/>
    </source>
</evidence>
<evidence type="ECO:0000259" key="11">
    <source>
        <dbReference type="Pfam" id="PF16491"/>
    </source>
</evidence>
<dbReference type="GO" id="GO:0004222">
    <property type="term" value="F:metalloendopeptidase activity"/>
    <property type="evidence" value="ECO:0007669"/>
    <property type="project" value="UniProtKB-UniRule"/>
</dbReference>
<dbReference type="PANTHER" id="PTHR10120">
    <property type="entry name" value="CAAX PRENYL PROTEASE 1"/>
    <property type="match status" value="1"/>
</dbReference>
<feature type="transmembrane region" description="Helical" evidence="9">
    <location>
        <begin position="160"/>
        <end position="180"/>
    </location>
</feature>
<dbReference type="EMBL" id="HBUF01014292">
    <property type="protein sequence ID" value="CAG6609169.1"/>
    <property type="molecule type" value="Transcribed_RNA"/>
</dbReference>
<evidence type="ECO:0000256" key="1">
    <source>
        <dbReference type="ARBA" id="ARBA00022670"/>
    </source>
</evidence>
<feature type="transmembrane region" description="Helical" evidence="9">
    <location>
        <begin position="333"/>
        <end position="351"/>
    </location>
</feature>
<keyword evidence="5 9" id="KW-0482">Metalloprotease</keyword>
<sequence length="457" mass="53220">MDFTLEFQIFYGFIAFSWVLFLFELYLSIRQRKVYHENTIVPHQIAHDMDVDSFEKSRQYSLDKNMFSIFKETVSQVMNTVLLCLNGLPYFWFTSEKLAATYFGFHQNEIVTSCIFIVLFTLFSTVVGIPISLYHHFVLEEKHGFNKQTIGFFMKDQIKGLVVSLILSVPLTGAVVYIIQLGGNMVFLYLWVFIILMSLFLMTIYPEFIAPLFDKYTPLPEGELKSRIEQLSASVKFPLKKLYVVEGSKRSEHSNAYFYGFFKNKRIVLFDTLLKDYVPVNGDKKKEDSSGSSEQLITPEPVVNKKGCDTEEVLAVLAHELGHWKYNHVLKSMIVMQLNLLFMLYSFQYLFQYKPLYSSFGFYNSQPILLGLLIVLQYVFAPYNQLVQFLMTCMTRYFEFQADAFGKSQGKAVFLRKALLKINKDNLGFPVCDWMFSLYHNSHPPLLERLQALDKDE</sequence>
<accession>A0A8D8LFL3</accession>
<feature type="binding site" evidence="8">
    <location>
        <position position="319"/>
    </location>
    <ligand>
        <name>Zn(2+)</name>
        <dbReference type="ChEBI" id="CHEBI:29105"/>
        <note>catalytic</note>
    </ligand>
</feature>
<comment type="subcellular location">
    <subcellularLocation>
        <location evidence="9">Endoplasmic reticulum membrane</location>
        <topology evidence="9">Multi-pass membrane protein</topology>
    </subcellularLocation>
</comment>
<dbReference type="Pfam" id="PF01435">
    <property type="entry name" value="Peptidase_M48"/>
    <property type="match status" value="1"/>
</dbReference>
<dbReference type="Pfam" id="PF16491">
    <property type="entry name" value="Peptidase_M48_N"/>
    <property type="match status" value="1"/>
</dbReference>
<dbReference type="InterPro" id="IPR001915">
    <property type="entry name" value="Peptidase_M48"/>
</dbReference>
<organism evidence="12">
    <name type="scientific">Cacopsylla melanoneura</name>
    <dbReference type="NCBI Taxonomy" id="428564"/>
    <lineage>
        <taxon>Eukaryota</taxon>
        <taxon>Metazoa</taxon>
        <taxon>Ecdysozoa</taxon>
        <taxon>Arthropoda</taxon>
        <taxon>Hexapoda</taxon>
        <taxon>Insecta</taxon>
        <taxon>Pterygota</taxon>
        <taxon>Neoptera</taxon>
        <taxon>Paraneoptera</taxon>
        <taxon>Hemiptera</taxon>
        <taxon>Sternorrhyncha</taxon>
        <taxon>Psylloidea</taxon>
        <taxon>Psyllidae</taxon>
        <taxon>Psyllinae</taxon>
        <taxon>Cacopsylla</taxon>
    </lineage>
</organism>
<feature type="domain" description="CAAX prenyl protease 1 N-terminal" evidence="11">
    <location>
        <begin position="31"/>
        <end position="215"/>
    </location>
</feature>
<evidence type="ECO:0000256" key="9">
    <source>
        <dbReference type="RuleBase" id="RU366005"/>
    </source>
</evidence>
<dbReference type="GO" id="GO:0071586">
    <property type="term" value="P:CAAX-box protein processing"/>
    <property type="evidence" value="ECO:0007669"/>
    <property type="project" value="UniProtKB-UniRule"/>
</dbReference>
<feature type="transmembrane region" description="Helical" evidence="9">
    <location>
        <begin position="363"/>
        <end position="381"/>
    </location>
</feature>
<evidence type="ECO:0000256" key="8">
    <source>
        <dbReference type="PIRSR" id="PIRSR627057-2"/>
    </source>
</evidence>
<name>A0A8D8LFL3_9HEMI</name>
<evidence type="ECO:0000256" key="6">
    <source>
        <dbReference type="ARBA" id="ARBA00044456"/>
    </source>
</evidence>
<dbReference type="AlphaFoldDB" id="A0A8D8LFL3"/>
<dbReference type="EC" id="3.4.24.84" evidence="9"/>
<feature type="active site" evidence="7">
    <location>
        <position position="320"/>
    </location>
</feature>
<dbReference type="GO" id="GO:0005789">
    <property type="term" value="C:endoplasmic reticulum membrane"/>
    <property type="evidence" value="ECO:0007669"/>
    <property type="project" value="UniProtKB-SubCell"/>
</dbReference>
<comment type="cofactor">
    <cofactor evidence="8 9">
        <name>Zn(2+)</name>
        <dbReference type="ChEBI" id="CHEBI:29105"/>
    </cofactor>
    <text evidence="8 9">Binds 1 zinc ion per subunit.</text>
</comment>
<feature type="transmembrane region" description="Helical" evidence="9">
    <location>
        <begin position="186"/>
        <end position="205"/>
    </location>
</feature>
<evidence type="ECO:0000259" key="10">
    <source>
        <dbReference type="Pfam" id="PF01435"/>
    </source>
</evidence>
<feature type="transmembrane region" description="Helical" evidence="9">
    <location>
        <begin position="6"/>
        <end position="27"/>
    </location>
</feature>
<feature type="active site" description="Proton donor" evidence="7">
    <location>
        <position position="403"/>
    </location>
</feature>
<keyword evidence="9" id="KW-1133">Transmembrane helix</keyword>
<dbReference type="InterPro" id="IPR032456">
    <property type="entry name" value="Peptidase_M48_N"/>
</dbReference>
<keyword evidence="9" id="KW-0812">Transmembrane</keyword>
<feature type="binding site" evidence="8">
    <location>
        <position position="399"/>
    </location>
    <ligand>
        <name>Zn(2+)</name>
        <dbReference type="ChEBI" id="CHEBI:29105"/>
        <note>catalytic</note>
    </ligand>
</feature>
<keyword evidence="4 8" id="KW-0862">Zinc</keyword>
<feature type="binding site" evidence="8">
    <location>
        <position position="323"/>
    </location>
    <ligand>
        <name>Zn(2+)</name>
        <dbReference type="ChEBI" id="CHEBI:29105"/>
        <note>catalytic</note>
    </ligand>
</feature>
<dbReference type="InterPro" id="IPR027057">
    <property type="entry name" value="CAXX_Prtase_1"/>
</dbReference>